<keyword evidence="1" id="KW-0472">Membrane</keyword>
<dbReference type="SUPFAM" id="SSF53300">
    <property type="entry name" value="vWA-like"/>
    <property type="match status" value="1"/>
</dbReference>
<protein>
    <submittedName>
        <fullName evidence="2">Uncharacterized protein</fullName>
    </submittedName>
</protein>
<name>A0A9D4DZA1_DREPO</name>
<organism evidence="2 3">
    <name type="scientific">Dreissena polymorpha</name>
    <name type="common">Zebra mussel</name>
    <name type="synonym">Mytilus polymorpha</name>
    <dbReference type="NCBI Taxonomy" id="45954"/>
    <lineage>
        <taxon>Eukaryota</taxon>
        <taxon>Metazoa</taxon>
        <taxon>Spiralia</taxon>
        <taxon>Lophotrochozoa</taxon>
        <taxon>Mollusca</taxon>
        <taxon>Bivalvia</taxon>
        <taxon>Autobranchia</taxon>
        <taxon>Heteroconchia</taxon>
        <taxon>Euheterodonta</taxon>
        <taxon>Imparidentia</taxon>
        <taxon>Neoheterodontei</taxon>
        <taxon>Myida</taxon>
        <taxon>Dreissenoidea</taxon>
        <taxon>Dreissenidae</taxon>
        <taxon>Dreissena</taxon>
    </lineage>
</organism>
<reference evidence="2" key="2">
    <citation type="submission" date="2020-11" db="EMBL/GenBank/DDBJ databases">
        <authorList>
            <person name="McCartney M.A."/>
            <person name="Auch B."/>
            <person name="Kono T."/>
            <person name="Mallez S."/>
            <person name="Becker A."/>
            <person name="Gohl D.M."/>
            <person name="Silverstein K.A.T."/>
            <person name="Koren S."/>
            <person name="Bechman K.B."/>
            <person name="Herman A."/>
            <person name="Abrahante J.E."/>
            <person name="Garbe J."/>
        </authorList>
    </citation>
    <scope>NUCLEOTIDE SEQUENCE</scope>
    <source>
        <strain evidence="2">Duluth1</strain>
        <tissue evidence="2">Whole animal</tissue>
    </source>
</reference>
<gene>
    <name evidence="2" type="ORF">DPMN_170448</name>
</gene>
<dbReference type="InterPro" id="IPR036465">
    <property type="entry name" value="vWFA_dom_sf"/>
</dbReference>
<comment type="caution">
    <text evidence="2">The sequence shown here is derived from an EMBL/GenBank/DDBJ whole genome shotgun (WGS) entry which is preliminary data.</text>
</comment>
<keyword evidence="1" id="KW-1133">Transmembrane helix</keyword>
<dbReference type="Proteomes" id="UP000828390">
    <property type="component" value="Unassembled WGS sequence"/>
</dbReference>
<dbReference type="Gene3D" id="3.40.50.410">
    <property type="entry name" value="von Willebrand factor, type A domain"/>
    <property type="match status" value="1"/>
</dbReference>
<reference evidence="2" key="1">
    <citation type="journal article" date="2019" name="bioRxiv">
        <title>The Genome of the Zebra Mussel, Dreissena polymorpha: A Resource for Invasive Species Research.</title>
        <authorList>
            <person name="McCartney M.A."/>
            <person name="Auch B."/>
            <person name="Kono T."/>
            <person name="Mallez S."/>
            <person name="Zhang Y."/>
            <person name="Obille A."/>
            <person name="Becker A."/>
            <person name="Abrahante J.E."/>
            <person name="Garbe J."/>
            <person name="Badalamenti J.P."/>
            <person name="Herman A."/>
            <person name="Mangelson H."/>
            <person name="Liachko I."/>
            <person name="Sullivan S."/>
            <person name="Sone E.D."/>
            <person name="Koren S."/>
            <person name="Silverstein K.A.T."/>
            <person name="Beckman K.B."/>
            <person name="Gohl D.M."/>
        </authorList>
    </citation>
    <scope>NUCLEOTIDE SEQUENCE</scope>
    <source>
        <strain evidence="2">Duluth1</strain>
        <tissue evidence="2">Whole animal</tissue>
    </source>
</reference>
<keyword evidence="3" id="KW-1185">Reference proteome</keyword>
<proteinExistence type="predicted"/>
<evidence type="ECO:0000313" key="3">
    <source>
        <dbReference type="Proteomes" id="UP000828390"/>
    </source>
</evidence>
<evidence type="ECO:0000313" key="2">
    <source>
        <dbReference type="EMBL" id="KAH3769200.1"/>
    </source>
</evidence>
<accession>A0A9D4DZA1</accession>
<keyword evidence="1" id="KW-0812">Transmembrane</keyword>
<dbReference type="EMBL" id="JAIWYP010000009">
    <property type="protein sequence ID" value="KAH3769200.1"/>
    <property type="molecule type" value="Genomic_DNA"/>
</dbReference>
<feature type="transmembrane region" description="Helical" evidence="1">
    <location>
        <begin position="24"/>
        <end position="45"/>
    </location>
</feature>
<evidence type="ECO:0000256" key="1">
    <source>
        <dbReference type="SAM" id="Phobius"/>
    </source>
</evidence>
<sequence length="117" mass="13010">MDVESNPGPTQNELSMLSWNIQFTLHRILFVTGFASFAQVFAIGIGGSNHELNKTELEVIASDKRNVHIVQDFDALNSIYDKLKNNVCTGHLVKGQGDSKQLNGFRMITQECLRLGS</sequence>
<dbReference type="AlphaFoldDB" id="A0A9D4DZA1"/>